<feature type="repeat" description="WD" evidence="3">
    <location>
        <begin position="962"/>
        <end position="1001"/>
    </location>
</feature>
<dbReference type="InterPro" id="IPR015943">
    <property type="entry name" value="WD40/YVTN_repeat-like_dom_sf"/>
</dbReference>
<evidence type="ECO:0000313" key="7">
    <source>
        <dbReference type="EMBL" id="CAC5412147.1"/>
    </source>
</evidence>
<evidence type="ECO:0000259" key="6">
    <source>
        <dbReference type="PROSITE" id="PS50181"/>
    </source>
</evidence>
<feature type="compositionally biased region" description="Basic and acidic residues" evidence="5">
    <location>
        <begin position="743"/>
        <end position="764"/>
    </location>
</feature>
<protein>
    <recommendedName>
        <fullName evidence="6">F-box domain-containing protein</fullName>
    </recommendedName>
</protein>
<dbReference type="EMBL" id="CACVKT020007990">
    <property type="protein sequence ID" value="CAC5412147.1"/>
    <property type="molecule type" value="Genomic_DNA"/>
</dbReference>
<evidence type="ECO:0000256" key="1">
    <source>
        <dbReference type="ARBA" id="ARBA00022574"/>
    </source>
</evidence>
<feature type="repeat" description="WD" evidence="3">
    <location>
        <begin position="1042"/>
        <end position="1081"/>
    </location>
</feature>
<dbReference type="PROSITE" id="PS00678">
    <property type="entry name" value="WD_REPEATS_1"/>
    <property type="match status" value="2"/>
</dbReference>
<dbReference type="Gene3D" id="2.130.10.10">
    <property type="entry name" value="YVTN repeat-like/Quinoprotein amine dehydrogenase"/>
    <property type="match status" value="2"/>
</dbReference>
<feature type="repeat" description="WD" evidence="3">
    <location>
        <begin position="1082"/>
        <end position="1113"/>
    </location>
</feature>
<feature type="coiled-coil region" evidence="4">
    <location>
        <begin position="577"/>
        <end position="604"/>
    </location>
</feature>
<dbReference type="PANTHER" id="PTHR22847">
    <property type="entry name" value="WD40 REPEAT PROTEIN"/>
    <property type="match status" value="1"/>
</dbReference>
<dbReference type="PRINTS" id="PR00320">
    <property type="entry name" value="GPROTEINBRPT"/>
</dbReference>
<keyword evidence="8" id="KW-1185">Reference proteome</keyword>
<dbReference type="InterPro" id="IPR001680">
    <property type="entry name" value="WD40_rpt"/>
</dbReference>
<dbReference type="PROSITE" id="PS50082">
    <property type="entry name" value="WD_REPEATS_2"/>
    <property type="match status" value="6"/>
</dbReference>
<evidence type="ECO:0000256" key="3">
    <source>
        <dbReference type="PROSITE-ProRule" id="PRU00221"/>
    </source>
</evidence>
<dbReference type="AlphaFoldDB" id="A0A6J8DWN4"/>
<evidence type="ECO:0000313" key="8">
    <source>
        <dbReference type="Proteomes" id="UP000507470"/>
    </source>
</evidence>
<evidence type="ECO:0000256" key="5">
    <source>
        <dbReference type="SAM" id="MobiDB-lite"/>
    </source>
</evidence>
<keyword evidence="1 3" id="KW-0853">WD repeat</keyword>
<dbReference type="Pfam" id="PF12937">
    <property type="entry name" value="F-box-like"/>
    <property type="match status" value="1"/>
</dbReference>
<accession>A0A6J8DWN4</accession>
<dbReference type="InterPro" id="IPR036047">
    <property type="entry name" value="F-box-like_dom_sf"/>
</dbReference>
<reference evidence="7 8" key="1">
    <citation type="submission" date="2020-06" db="EMBL/GenBank/DDBJ databases">
        <authorList>
            <person name="Li R."/>
            <person name="Bekaert M."/>
        </authorList>
    </citation>
    <scope>NUCLEOTIDE SEQUENCE [LARGE SCALE GENOMIC DNA]</scope>
    <source>
        <strain evidence="8">wild</strain>
    </source>
</reference>
<dbReference type="PROSITE" id="PS50294">
    <property type="entry name" value="WD_REPEATS_REGION"/>
    <property type="match status" value="4"/>
</dbReference>
<feature type="repeat" description="WD" evidence="3">
    <location>
        <begin position="922"/>
        <end position="951"/>
    </location>
</feature>
<dbReference type="OrthoDB" id="190105at2759"/>
<evidence type="ECO:0000256" key="4">
    <source>
        <dbReference type="SAM" id="Coils"/>
    </source>
</evidence>
<dbReference type="InterPro" id="IPR001810">
    <property type="entry name" value="F-box_dom"/>
</dbReference>
<keyword evidence="2" id="KW-0677">Repeat</keyword>
<feature type="repeat" description="WD" evidence="3">
    <location>
        <begin position="842"/>
        <end position="881"/>
    </location>
</feature>
<dbReference type="Gene3D" id="1.20.1280.50">
    <property type="match status" value="1"/>
</dbReference>
<dbReference type="PANTHER" id="PTHR22847:SF745">
    <property type="entry name" value="F-BOX_WD REPEAT-CONTAINING PROTEIN 7"/>
    <property type="match status" value="1"/>
</dbReference>
<name>A0A6J8DWN4_MYTCO</name>
<organism evidence="7 8">
    <name type="scientific">Mytilus coruscus</name>
    <name type="common">Sea mussel</name>
    <dbReference type="NCBI Taxonomy" id="42192"/>
    <lineage>
        <taxon>Eukaryota</taxon>
        <taxon>Metazoa</taxon>
        <taxon>Spiralia</taxon>
        <taxon>Lophotrochozoa</taxon>
        <taxon>Mollusca</taxon>
        <taxon>Bivalvia</taxon>
        <taxon>Autobranchia</taxon>
        <taxon>Pteriomorphia</taxon>
        <taxon>Mytilida</taxon>
        <taxon>Mytiloidea</taxon>
        <taxon>Mytilidae</taxon>
        <taxon>Mytilinae</taxon>
        <taxon>Mytilus</taxon>
    </lineage>
</organism>
<dbReference type="Proteomes" id="UP000507470">
    <property type="component" value="Unassembled WGS sequence"/>
</dbReference>
<dbReference type="SUPFAM" id="SSF50978">
    <property type="entry name" value="WD40 repeat-like"/>
    <property type="match status" value="1"/>
</dbReference>
<feature type="repeat" description="WD" evidence="3">
    <location>
        <begin position="882"/>
        <end position="921"/>
    </location>
</feature>
<dbReference type="InterPro" id="IPR019775">
    <property type="entry name" value="WD40_repeat_CS"/>
</dbReference>
<feature type="domain" description="F-box" evidence="6">
    <location>
        <begin position="484"/>
        <end position="530"/>
    </location>
</feature>
<evidence type="ECO:0000256" key="2">
    <source>
        <dbReference type="ARBA" id="ARBA00022737"/>
    </source>
</evidence>
<dbReference type="CDD" id="cd00200">
    <property type="entry name" value="WD40"/>
    <property type="match status" value="1"/>
</dbReference>
<dbReference type="InterPro" id="IPR036322">
    <property type="entry name" value="WD40_repeat_dom_sf"/>
</dbReference>
<dbReference type="SUPFAM" id="SSF81383">
    <property type="entry name" value="F-box domain"/>
    <property type="match status" value="1"/>
</dbReference>
<dbReference type="PROSITE" id="PS50181">
    <property type="entry name" value="FBOX"/>
    <property type="match status" value="1"/>
</dbReference>
<gene>
    <name evidence="7" type="ORF">MCOR_45164</name>
</gene>
<dbReference type="Pfam" id="PF00400">
    <property type="entry name" value="WD40"/>
    <property type="match status" value="6"/>
</dbReference>
<feature type="region of interest" description="Disordered" evidence="5">
    <location>
        <begin position="733"/>
        <end position="768"/>
    </location>
</feature>
<sequence length="1123" mass="130269">MLFKKVYKNAILYTHGLRYGNFEGVVYLPPTTKYKKRGEQNFSKLNNQQIYKKICDWFEVWRSWQQQHLLCGIIDRCSITQLDILATTLEPVRHRDYAAAYKHRYPSTPFKVLKQRQESRYYKLTFEEPVKQPPKSNLISETPGQLFEFDVTGDGRIDLLEDIVSSTDSPDSRQLEKQDTFDRLCEVRANINPFEKYVTDLTESIIQQAVSHAAVLHKYGTATKYKGGEPVYHTPRQGVVSQVSFASTDIESTDVEGDEGKVNITSLRDITNQSLARETNISHLRDTNISMRETDTTLRGLAKSQQYSRIRVLSPTIIETSNKVFREKSYSSVHSDMSKSLEHFSSRNTSQVRQHLFGSNAASTPDFFTADTETVHKLGPMQRQIRFGTVQKPRGVDDLPVTLQKSYKNVKWWTGAPKKGKIFLKAQKVDLMSNFKDQLKQIWTWQGQWEGYEKINLLKEVLKLCGDEVLSQLTTHIQQRIRDTRDVNRLSDKLLLYIFSFLTPHEIFRASQVCRRWRFLCDTDDLWMIKCHELGVKEGIDNMDDIVMKSNQNKMGIDWKLAYMELQRITRMMKWDAKQRELRAAEEAERLRKQKEEEELLRKLALLRKTSMARLSTSVLDFQDLLEKYCKLFHLSPLAELEVKRGTLSRLQKHEEKRQLREITAAAAKVELASKTQVQEKEDDVSSEVSSEDLEEYMDSVFQVVKREKTRSSSYWKKLRPLINQARLQDIERTHQQVKARKALKERERKEREKESKKKSKATEKTFAPEQIRTVDTEKKTDETAFDIRTDLIQARDILGKSMPSMKLEWRQMEDTDDKTPRPFEMPRYMGIVKSVKRVRRLQGHLNSILCVHFDKKRLISAGLDRTVRLWDIRSGKSIHKFYGHKGGIRCLQFEGNTLLTGSWDTTIIVWDLRTFEKRTVLAKHTDCVSCLYIGPEYIISGSYDKTVRVWFRQTLIQWKVIRGHSAAVNSVSCDGDYFVSGSSDMTLRLVNIQTSECLRIFSGCQDQILSVVMQGDLVISGDSGGHVYFWNKETGETEAAVQAHDGQIHKVCFHKGRFFTASSDSTVREWDLMSMTSVRVLQGHKGSVRDIKVTEDRFVTCSEDGTIRIWDLFDSRRPGIKL</sequence>
<dbReference type="InterPro" id="IPR020472">
    <property type="entry name" value="WD40_PAC1"/>
</dbReference>
<dbReference type="SMART" id="SM00256">
    <property type="entry name" value="FBOX"/>
    <property type="match status" value="1"/>
</dbReference>
<dbReference type="SMART" id="SM00320">
    <property type="entry name" value="WD40"/>
    <property type="match status" value="7"/>
</dbReference>
<keyword evidence="4" id="KW-0175">Coiled coil</keyword>
<proteinExistence type="predicted"/>